<accession>A0ABY3FST7</accession>
<evidence type="ECO:0000313" key="2">
    <source>
        <dbReference type="Proteomes" id="UP000429980"/>
    </source>
</evidence>
<gene>
    <name evidence="1" type="ORF">CHCC15381_3609</name>
</gene>
<evidence type="ECO:0000313" key="1">
    <source>
        <dbReference type="EMBL" id="TWL35166.1"/>
    </source>
</evidence>
<comment type="caution">
    <text evidence="1">The sequence shown here is derived from an EMBL/GenBank/DDBJ whole genome shotgun (WGS) entry which is preliminary data.</text>
</comment>
<keyword evidence="2" id="KW-1185">Reference proteome</keyword>
<name>A0ABY3FST7_9BACI</name>
<dbReference type="EMBL" id="NILF01000062">
    <property type="protein sequence ID" value="TWL35166.1"/>
    <property type="molecule type" value="Genomic_DNA"/>
</dbReference>
<organism evidence="1 2">
    <name type="scientific">Bacillus paralicheniformis</name>
    <dbReference type="NCBI Taxonomy" id="1648923"/>
    <lineage>
        <taxon>Bacteria</taxon>
        <taxon>Bacillati</taxon>
        <taxon>Bacillota</taxon>
        <taxon>Bacilli</taxon>
        <taxon>Bacillales</taxon>
        <taxon>Bacillaceae</taxon>
        <taxon>Bacillus</taxon>
    </lineage>
</organism>
<protein>
    <submittedName>
        <fullName evidence="1">Uncharacterized protein</fullName>
    </submittedName>
</protein>
<proteinExistence type="predicted"/>
<dbReference type="Proteomes" id="UP000429980">
    <property type="component" value="Unassembled WGS sequence"/>
</dbReference>
<sequence>MLINFFTFIPPILFSFRRYIGSAYNYGGCQVMDTDDPSLLLESERA</sequence>
<reference evidence="1 2" key="1">
    <citation type="submission" date="2019-06" db="EMBL/GenBank/DDBJ databases">
        <title>Genome sequence analysis of &gt;100 Bacillus licheniformis strains suggests intrinsic resistance to this species.</title>
        <authorList>
            <person name="Wels M."/>
            <person name="Siezen R.J."/>
            <person name="Johansen E."/>
            <person name="Stuer-Lauridsen B."/>
            <person name="Bjerre K."/>
            <person name="Nielsen B.K.K."/>
        </authorList>
    </citation>
    <scope>NUCLEOTIDE SEQUENCE [LARGE SCALE GENOMIC DNA]</scope>
    <source>
        <strain evidence="1 2">BAC-15381</strain>
    </source>
</reference>